<feature type="region of interest" description="Disordered" evidence="1">
    <location>
        <begin position="460"/>
        <end position="480"/>
    </location>
</feature>
<feature type="region of interest" description="Disordered" evidence="1">
    <location>
        <begin position="318"/>
        <end position="340"/>
    </location>
</feature>
<reference evidence="2" key="1">
    <citation type="submission" date="2021-02" db="EMBL/GenBank/DDBJ databases">
        <title>First Annotated Genome of the Yellow-green Alga Tribonema minus.</title>
        <authorList>
            <person name="Mahan K.M."/>
        </authorList>
    </citation>
    <scope>NUCLEOTIDE SEQUENCE</scope>
    <source>
        <strain evidence="2">UTEX B ZZ1240</strain>
    </source>
</reference>
<gene>
    <name evidence="2" type="ORF">JKP88DRAFT_264460</name>
</gene>
<proteinExistence type="predicted"/>
<evidence type="ECO:0000256" key="1">
    <source>
        <dbReference type="SAM" id="MobiDB-lite"/>
    </source>
</evidence>
<protein>
    <submittedName>
        <fullName evidence="2">Uncharacterized protein</fullName>
    </submittedName>
</protein>
<accession>A0A836CBD4</accession>
<feature type="compositionally biased region" description="Pro residues" evidence="1">
    <location>
        <begin position="470"/>
        <end position="480"/>
    </location>
</feature>
<name>A0A836CBD4_9STRA</name>
<comment type="caution">
    <text evidence="2">The sequence shown here is derived from an EMBL/GenBank/DDBJ whole genome shotgun (WGS) entry which is preliminary data.</text>
</comment>
<keyword evidence="3" id="KW-1185">Reference proteome</keyword>
<evidence type="ECO:0000313" key="2">
    <source>
        <dbReference type="EMBL" id="KAG5178853.1"/>
    </source>
</evidence>
<evidence type="ECO:0000313" key="3">
    <source>
        <dbReference type="Proteomes" id="UP000664859"/>
    </source>
</evidence>
<feature type="compositionally biased region" description="Low complexity" evidence="1">
    <location>
        <begin position="327"/>
        <end position="336"/>
    </location>
</feature>
<dbReference type="EMBL" id="JAFCMP010000511">
    <property type="protein sequence ID" value="KAG5178853.1"/>
    <property type="molecule type" value="Genomic_DNA"/>
</dbReference>
<dbReference type="Proteomes" id="UP000664859">
    <property type="component" value="Unassembled WGS sequence"/>
</dbReference>
<dbReference type="AlphaFoldDB" id="A0A836CBD4"/>
<sequence length="480" mass="49820">MARDMALRAVARGEDVAVPPELPPELLYVADGMRHYCLCHTDVTRAAVLAQLRASELPFSEEDVEERVMDVGYIEWQRSAAQNKGPALTALYRLADPSTRGTAAEGELMDMLKSGGASLPQLTWHVEYRMLLLAMALARAGGTHTAPIREAALQMHEMCDRLMELLGEEYMTTPNWQQVQVLMSNAFIKLVMGRGQECLDVVFKTVETVAALPGMMARAYNGLHKRLNHRALPLPPFSTADLTIVHCNNCGCTCVRRMLGSRFRDVTLFPHFDADHAAAVAADEVPHARGMHAAAAAAAAAAGALPLQAIDGGGAAAGGGGGGAVHSSSSESSLSLVERGLSPPAAQHDDAVAAAADADVLLSGMGGLPWLKGGAHGGSGSGAAATAAAATAAATTAALAAAEYLPEDDQLLQMLLTGDAYTSMDDLGTPLVEVLGRSSSGGSSVGGGGGAAAEQQDWLWDGPVGDGLHAPPPLQPGAYY</sequence>
<organism evidence="2 3">
    <name type="scientific">Tribonema minus</name>
    <dbReference type="NCBI Taxonomy" id="303371"/>
    <lineage>
        <taxon>Eukaryota</taxon>
        <taxon>Sar</taxon>
        <taxon>Stramenopiles</taxon>
        <taxon>Ochrophyta</taxon>
        <taxon>PX clade</taxon>
        <taxon>Xanthophyceae</taxon>
        <taxon>Tribonematales</taxon>
        <taxon>Tribonemataceae</taxon>
        <taxon>Tribonema</taxon>
    </lineage>
</organism>